<feature type="compositionally biased region" description="Basic and acidic residues" evidence="13">
    <location>
        <begin position="519"/>
        <end position="529"/>
    </location>
</feature>
<evidence type="ECO:0000256" key="9">
    <source>
        <dbReference type="ARBA" id="ARBA00023212"/>
    </source>
</evidence>
<feature type="coiled-coil region" evidence="12">
    <location>
        <begin position="343"/>
        <end position="370"/>
    </location>
</feature>
<keyword evidence="8 12" id="KW-0175">Coiled coil</keyword>
<feature type="region of interest" description="Disordered" evidence="13">
    <location>
        <begin position="506"/>
        <end position="543"/>
    </location>
</feature>
<evidence type="ECO:0000256" key="1">
    <source>
        <dbReference type="ARBA" id="ARBA00004114"/>
    </source>
</evidence>
<evidence type="ECO:0000256" key="6">
    <source>
        <dbReference type="ARBA" id="ARBA00022771"/>
    </source>
</evidence>
<sequence>MSLLEKTSSSWKHDFIEVARESGFKFKQQHSGVSAATFFDWKEIDSVDVDQIISDRDFHAVDRLLPHLMEAPIGSLIHNRILDPNIRKYLQLTQVALQYLLFCKKFLDKTVCGLRSTINDTSKDNSKLGRILKRKNQEIIALQSKIRDVQKNCEENFPCMQCSKNFDSFKHVSDHIKKKHLDGECNTQKDSSPVSTPVSDKSLISTIKLELEVKQLKERLNVAEKELHEQKISQFNINNANKHQIQTFSNHTPSTYDAGVQVTDELIKTDTQKLKIDTKKSNSNDLNVVKEEIVSVNKLNDMLREQTKMIEKLRENERNSYKTELDDLRSGFKEAFLSLKGSIDSKLSHIENIQRELNEIESKNDEGSKSNNKFPKFDDKNIIEENLCKISHIDEVLREEHEHWETRFKKLERIFEKNQELMSNNLKSLSQTYSTKFTTLEKTIKDSSKQQHEMTQSEPVLTNIDYVRSYEMRQPHQSETPIKQKLSEKTPSFKVVQPLMNINKGAIPKSNVKQNPKPVKHEKIKDQKPPIKQKPVTKPPSKIESKKIPEIKIDNSAETQLDIFTTFCSRLKKYGIKNTSKSLSTPQMLAIKSQLVQERLKIKKKNSLFASIRSKLNTKVEKEAKIRLESLKKDDRYLKENSSSDIFECTNKHSNEIEDIIEENLSQSSSSDSEEIVVVVPFKKLPTVAEGSESNSKSLQNTTKISLGHESNCSTFKKSDPAMTSTKIEDQLRRVLDSPIHKPTFPTQHIIKAQLESKSGQSTPITKKRLTILGTKKEPKTWE</sequence>
<dbReference type="Pfam" id="PF13815">
    <property type="entry name" value="Dzip-like_N"/>
    <property type="match status" value="1"/>
</dbReference>
<organism evidence="15">
    <name type="scientific">Culicoides sonorensis</name>
    <name type="common">Biting midge</name>
    <dbReference type="NCBI Taxonomy" id="179676"/>
    <lineage>
        <taxon>Eukaryota</taxon>
        <taxon>Metazoa</taxon>
        <taxon>Ecdysozoa</taxon>
        <taxon>Arthropoda</taxon>
        <taxon>Hexapoda</taxon>
        <taxon>Insecta</taxon>
        <taxon>Pterygota</taxon>
        <taxon>Neoptera</taxon>
        <taxon>Endopterygota</taxon>
        <taxon>Diptera</taxon>
        <taxon>Nematocera</taxon>
        <taxon>Chironomoidea</taxon>
        <taxon>Ceratopogonidae</taxon>
        <taxon>Ceratopogoninae</taxon>
        <taxon>Culicoides</taxon>
        <taxon>Monoculicoides</taxon>
    </lineage>
</organism>
<evidence type="ECO:0000256" key="12">
    <source>
        <dbReference type="SAM" id="Coils"/>
    </source>
</evidence>
<dbReference type="PANTHER" id="PTHR21502">
    <property type="entry name" value="ZINC FINGER PROTEIN DZIP1"/>
    <property type="match status" value="1"/>
</dbReference>
<dbReference type="InterPro" id="IPR051241">
    <property type="entry name" value="DZIP_RILPL"/>
</dbReference>
<keyword evidence="7" id="KW-0862">Zinc</keyword>
<protein>
    <submittedName>
        <fullName evidence="15">CSON009886 protein</fullName>
    </submittedName>
</protein>
<feature type="region of interest" description="Disordered" evidence="13">
    <location>
        <begin position="753"/>
        <end position="783"/>
    </location>
</feature>
<proteinExistence type="inferred from homology"/>
<keyword evidence="6 11" id="KW-0863">Zinc-finger</keyword>
<keyword evidence="9" id="KW-0206">Cytoskeleton</keyword>
<dbReference type="VEuPathDB" id="VectorBase:CSON009886"/>
<evidence type="ECO:0000256" key="5">
    <source>
        <dbReference type="ARBA" id="ARBA00022723"/>
    </source>
</evidence>
<dbReference type="InterPro" id="IPR058883">
    <property type="entry name" value="DZIP1_dom"/>
</dbReference>
<evidence type="ECO:0000256" key="11">
    <source>
        <dbReference type="PROSITE-ProRule" id="PRU00042"/>
    </source>
</evidence>
<dbReference type="AlphaFoldDB" id="A0A336M547"/>
<dbReference type="OMA" id="AENAHAX"/>
<dbReference type="InterPro" id="IPR032714">
    <property type="entry name" value="DZIP1_N"/>
</dbReference>
<dbReference type="GO" id="GO:0060271">
    <property type="term" value="P:cilium assembly"/>
    <property type="evidence" value="ECO:0007669"/>
    <property type="project" value="TreeGrafter"/>
</dbReference>
<name>A0A336M547_CULSO</name>
<dbReference type="InterPro" id="IPR013087">
    <property type="entry name" value="Znf_C2H2_type"/>
</dbReference>
<evidence type="ECO:0000256" key="3">
    <source>
        <dbReference type="ARBA" id="ARBA00009131"/>
    </source>
</evidence>
<dbReference type="GO" id="GO:0005737">
    <property type="term" value="C:cytoplasm"/>
    <property type="evidence" value="ECO:0007669"/>
    <property type="project" value="TreeGrafter"/>
</dbReference>
<feature type="domain" description="C2H2-type" evidence="14">
    <location>
        <begin position="157"/>
        <end position="180"/>
    </location>
</feature>
<keyword evidence="10" id="KW-0966">Cell projection</keyword>
<dbReference type="GO" id="GO:0036064">
    <property type="term" value="C:ciliary basal body"/>
    <property type="evidence" value="ECO:0007669"/>
    <property type="project" value="TreeGrafter"/>
</dbReference>
<feature type="compositionally biased region" description="Polar residues" evidence="13">
    <location>
        <begin position="756"/>
        <end position="765"/>
    </location>
</feature>
<evidence type="ECO:0000256" key="8">
    <source>
        <dbReference type="ARBA" id="ARBA00023054"/>
    </source>
</evidence>
<reference evidence="15" key="1">
    <citation type="submission" date="2018-07" db="EMBL/GenBank/DDBJ databases">
        <authorList>
            <person name="Quirk P.G."/>
            <person name="Krulwich T.A."/>
        </authorList>
    </citation>
    <scope>NUCLEOTIDE SEQUENCE</scope>
</reference>
<dbReference type="EMBL" id="UFQT01000397">
    <property type="protein sequence ID" value="SSX23989.1"/>
    <property type="molecule type" value="Genomic_DNA"/>
</dbReference>
<accession>A0A336M547</accession>
<dbReference type="Pfam" id="PF25977">
    <property type="entry name" value="DZIP1"/>
    <property type="match status" value="1"/>
</dbReference>
<keyword evidence="4" id="KW-0963">Cytoplasm</keyword>
<comment type="subcellular location">
    <subcellularLocation>
        <location evidence="2">Cytoplasm</location>
        <location evidence="2">Cytoskeleton</location>
        <location evidence="2">Cilium basal body</location>
    </subcellularLocation>
    <subcellularLocation>
        <location evidence="1">Cytoplasm</location>
        <location evidence="1">Cytoskeleton</location>
        <location evidence="1">Microtubule organizing center</location>
        <location evidence="1">Centrosome</location>
        <location evidence="1">Centriole</location>
    </subcellularLocation>
</comment>
<evidence type="ECO:0000256" key="4">
    <source>
        <dbReference type="ARBA" id="ARBA00022490"/>
    </source>
</evidence>
<evidence type="ECO:0000256" key="10">
    <source>
        <dbReference type="ARBA" id="ARBA00023273"/>
    </source>
</evidence>
<comment type="similarity">
    <text evidence="3">Belongs to the DZIP C2H2-type zinc-finger protein family.</text>
</comment>
<dbReference type="GO" id="GO:0005814">
    <property type="term" value="C:centriole"/>
    <property type="evidence" value="ECO:0007669"/>
    <property type="project" value="UniProtKB-SubCell"/>
</dbReference>
<evidence type="ECO:0000259" key="14">
    <source>
        <dbReference type="PROSITE" id="PS50157"/>
    </source>
</evidence>
<evidence type="ECO:0000256" key="2">
    <source>
        <dbReference type="ARBA" id="ARBA00004120"/>
    </source>
</evidence>
<evidence type="ECO:0000256" key="7">
    <source>
        <dbReference type="ARBA" id="ARBA00022833"/>
    </source>
</evidence>
<evidence type="ECO:0000256" key="13">
    <source>
        <dbReference type="SAM" id="MobiDB-lite"/>
    </source>
</evidence>
<dbReference type="PROSITE" id="PS00028">
    <property type="entry name" value="ZINC_FINGER_C2H2_1"/>
    <property type="match status" value="1"/>
</dbReference>
<gene>
    <name evidence="15" type="primary">CSON009886</name>
</gene>
<evidence type="ECO:0000313" key="15">
    <source>
        <dbReference type="EMBL" id="SSX23989.1"/>
    </source>
</evidence>
<dbReference type="GO" id="GO:0008270">
    <property type="term" value="F:zinc ion binding"/>
    <property type="evidence" value="ECO:0007669"/>
    <property type="project" value="UniProtKB-KW"/>
</dbReference>
<dbReference type="PROSITE" id="PS50157">
    <property type="entry name" value="ZINC_FINGER_C2H2_2"/>
    <property type="match status" value="1"/>
</dbReference>
<keyword evidence="5" id="KW-0479">Metal-binding</keyword>
<feature type="coiled-coil region" evidence="12">
    <location>
        <begin position="206"/>
        <end position="233"/>
    </location>
</feature>
<dbReference type="PANTHER" id="PTHR21502:SF3">
    <property type="entry name" value="CILIUM ASSEMBLY PROTEIN DZIP1L"/>
    <property type="match status" value="1"/>
</dbReference>